<dbReference type="Gene3D" id="1.10.10.10">
    <property type="entry name" value="Winged helix-like DNA-binding domain superfamily/Winged helix DNA-binding domain"/>
    <property type="match status" value="1"/>
</dbReference>
<keyword evidence="1" id="KW-0805">Transcription regulation</keyword>
<gene>
    <name evidence="5" type="ORF">BAR24066_05693</name>
</gene>
<dbReference type="SMART" id="SM00866">
    <property type="entry name" value="UTRA"/>
    <property type="match status" value="1"/>
</dbReference>
<dbReference type="GO" id="GO:0045892">
    <property type="term" value="P:negative regulation of DNA-templated transcription"/>
    <property type="evidence" value="ECO:0007669"/>
    <property type="project" value="TreeGrafter"/>
</dbReference>
<dbReference type="Pfam" id="PF07702">
    <property type="entry name" value="UTRA"/>
    <property type="match status" value="1"/>
</dbReference>
<dbReference type="PANTHER" id="PTHR44846">
    <property type="entry name" value="MANNOSYL-D-GLYCERATE TRANSPORT/METABOLISM SYSTEM REPRESSOR MNGR-RELATED"/>
    <property type="match status" value="1"/>
</dbReference>
<dbReference type="SUPFAM" id="SSF64288">
    <property type="entry name" value="Chorismate lyase-like"/>
    <property type="match status" value="1"/>
</dbReference>
<evidence type="ECO:0000313" key="6">
    <source>
        <dbReference type="Proteomes" id="UP000494172"/>
    </source>
</evidence>
<dbReference type="PRINTS" id="PR00035">
    <property type="entry name" value="HTHGNTR"/>
</dbReference>
<protein>
    <submittedName>
        <fullName evidence="5">GntR family transcriptional regulator</fullName>
    </submittedName>
</protein>
<dbReference type="InterPro" id="IPR000524">
    <property type="entry name" value="Tscrpt_reg_HTH_GntR"/>
</dbReference>
<dbReference type="GO" id="GO:0003700">
    <property type="term" value="F:DNA-binding transcription factor activity"/>
    <property type="evidence" value="ECO:0007669"/>
    <property type="project" value="InterPro"/>
</dbReference>
<dbReference type="PROSITE" id="PS50949">
    <property type="entry name" value="HTH_GNTR"/>
    <property type="match status" value="1"/>
</dbReference>
<dbReference type="GO" id="GO:0003677">
    <property type="term" value="F:DNA binding"/>
    <property type="evidence" value="ECO:0007669"/>
    <property type="project" value="UniProtKB-KW"/>
</dbReference>
<dbReference type="Proteomes" id="UP000494172">
    <property type="component" value="Unassembled WGS sequence"/>
</dbReference>
<evidence type="ECO:0000256" key="2">
    <source>
        <dbReference type="ARBA" id="ARBA00023125"/>
    </source>
</evidence>
<keyword evidence="3" id="KW-0804">Transcription</keyword>
<accession>A0A9Q9UTG3</accession>
<evidence type="ECO:0000256" key="1">
    <source>
        <dbReference type="ARBA" id="ARBA00023015"/>
    </source>
</evidence>
<dbReference type="SUPFAM" id="SSF46785">
    <property type="entry name" value="Winged helix' DNA-binding domain"/>
    <property type="match status" value="1"/>
</dbReference>
<evidence type="ECO:0000259" key="4">
    <source>
        <dbReference type="PROSITE" id="PS50949"/>
    </source>
</evidence>
<keyword evidence="2" id="KW-0238">DNA-binding</keyword>
<feature type="domain" description="HTH gntR-type" evidence="4">
    <location>
        <begin position="8"/>
        <end position="76"/>
    </location>
</feature>
<name>A0A9Q9UTG3_9BURK</name>
<dbReference type="Gene3D" id="3.40.1410.10">
    <property type="entry name" value="Chorismate lyase-like"/>
    <property type="match status" value="1"/>
</dbReference>
<evidence type="ECO:0000256" key="3">
    <source>
        <dbReference type="ARBA" id="ARBA00023163"/>
    </source>
</evidence>
<dbReference type="InterPro" id="IPR011663">
    <property type="entry name" value="UTRA"/>
</dbReference>
<dbReference type="AlphaFoldDB" id="A0A9Q9UTG3"/>
<dbReference type="PANTHER" id="PTHR44846:SF17">
    <property type="entry name" value="GNTR-FAMILY TRANSCRIPTIONAL REGULATOR"/>
    <property type="match status" value="1"/>
</dbReference>
<dbReference type="InterPro" id="IPR036388">
    <property type="entry name" value="WH-like_DNA-bd_sf"/>
</dbReference>
<reference evidence="5 6" key="1">
    <citation type="submission" date="2019-09" db="EMBL/GenBank/DDBJ databases">
        <authorList>
            <person name="Depoorter E."/>
        </authorList>
    </citation>
    <scope>NUCLEOTIDE SEQUENCE [LARGE SCALE GENOMIC DNA]</scope>
    <source>
        <strain evidence="5">LMG 24066</strain>
    </source>
</reference>
<dbReference type="CDD" id="cd07377">
    <property type="entry name" value="WHTH_GntR"/>
    <property type="match status" value="1"/>
</dbReference>
<proteinExistence type="predicted"/>
<comment type="caution">
    <text evidence="5">The sequence shown here is derived from an EMBL/GenBank/DDBJ whole genome shotgun (WGS) entry which is preliminary data.</text>
</comment>
<dbReference type="InterPro" id="IPR036390">
    <property type="entry name" value="WH_DNA-bd_sf"/>
</dbReference>
<dbReference type="SMART" id="SM00345">
    <property type="entry name" value="HTH_GNTR"/>
    <property type="match status" value="1"/>
</dbReference>
<dbReference type="EMBL" id="CABVPX010000029">
    <property type="protein sequence ID" value="VWC18815.1"/>
    <property type="molecule type" value="Genomic_DNA"/>
</dbReference>
<dbReference type="InterPro" id="IPR028978">
    <property type="entry name" value="Chorismate_lyase_/UTRA_dom_sf"/>
</dbReference>
<dbReference type="Pfam" id="PF00392">
    <property type="entry name" value="GntR"/>
    <property type="match status" value="1"/>
</dbReference>
<sequence>MLANQMSKTNAAEIARQLLDGIASGRFPVGSLLPTEFELCEQFNASRYTIRAVLQELQDQGLVSRRKNVGTRVEASRPKARFRPTLASVDDLVQFGVEHSRHVQSVGTVKVKGALAREIGCAEGTPLLRISSIRLEEGRTDAPMAWTDIYIDPAYTDIGERVRKSTELVSALIESRYGRQIAEIEQDVRASTLSDERIGKGLGLEPGAAVLKISRRYLDATGEAFEFSVTVHPADSFALSMRLTRSAG</sequence>
<organism evidence="5 6">
    <name type="scientific">Burkholderia arboris</name>
    <dbReference type="NCBI Taxonomy" id="488730"/>
    <lineage>
        <taxon>Bacteria</taxon>
        <taxon>Pseudomonadati</taxon>
        <taxon>Pseudomonadota</taxon>
        <taxon>Betaproteobacteria</taxon>
        <taxon>Burkholderiales</taxon>
        <taxon>Burkholderiaceae</taxon>
        <taxon>Burkholderia</taxon>
        <taxon>Burkholderia cepacia complex</taxon>
    </lineage>
</organism>
<dbReference type="InterPro" id="IPR050679">
    <property type="entry name" value="Bact_HTH_transcr_reg"/>
</dbReference>
<evidence type="ECO:0000313" key="5">
    <source>
        <dbReference type="EMBL" id="VWC18815.1"/>
    </source>
</evidence>